<sequence length="303" mass="35442">MHIEKNVYENIIQTILNVDGKSKDNLQSRLDLVHMGIRRDLHPQVLSNGKYWLPPTIFAMSKEEKKMFCTVLKDIKVPDVYASNISRCVSIKYQRLYSLKSHDYHILMQDFLPVALRCCMSKKVTSCIIELSNIMKAICGKVLNVEELEKLQDRAALTLCNLEKIFPPSFFTIMVHLVIHLPREAIIGGPVFYRWMYPIERFLSKLKSYCRNKRYPEGSIAEGYLAEECMTFCSRYLEDVETRLNRPSRNVGLNDPNLAETYLFQSYGEPISKVEITELDDRSWIQAHRYVLFHYNALEQLRK</sequence>
<dbReference type="PANTHER" id="PTHR48258:SF12">
    <property type="entry name" value="TRANSPOSON PROTEIN, CACTA, EN_SPM SUB-CLASS"/>
    <property type="match status" value="1"/>
</dbReference>
<proteinExistence type="predicted"/>
<dbReference type="InterPro" id="IPR025452">
    <property type="entry name" value="DUF4218"/>
</dbReference>
<evidence type="ECO:0000313" key="3">
    <source>
        <dbReference type="Proteomes" id="UP001358586"/>
    </source>
</evidence>
<protein>
    <recommendedName>
        <fullName evidence="1">DUF4218 domain-containing protein</fullName>
    </recommendedName>
</protein>
<organism evidence="2 3">
    <name type="scientific">Gossypium arboreum</name>
    <name type="common">Tree cotton</name>
    <name type="synonym">Gossypium nanking</name>
    <dbReference type="NCBI Taxonomy" id="29729"/>
    <lineage>
        <taxon>Eukaryota</taxon>
        <taxon>Viridiplantae</taxon>
        <taxon>Streptophyta</taxon>
        <taxon>Embryophyta</taxon>
        <taxon>Tracheophyta</taxon>
        <taxon>Spermatophyta</taxon>
        <taxon>Magnoliopsida</taxon>
        <taxon>eudicotyledons</taxon>
        <taxon>Gunneridae</taxon>
        <taxon>Pentapetalae</taxon>
        <taxon>rosids</taxon>
        <taxon>malvids</taxon>
        <taxon>Malvales</taxon>
        <taxon>Malvaceae</taxon>
        <taxon>Malvoideae</taxon>
        <taxon>Gossypium</taxon>
    </lineage>
</organism>
<accession>A0ABR0N412</accession>
<keyword evidence="3" id="KW-1185">Reference proteome</keyword>
<dbReference type="EMBL" id="JARKNE010000011">
    <property type="protein sequence ID" value="KAK5785110.1"/>
    <property type="molecule type" value="Genomic_DNA"/>
</dbReference>
<evidence type="ECO:0000259" key="1">
    <source>
        <dbReference type="Pfam" id="PF13960"/>
    </source>
</evidence>
<comment type="caution">
    <text evidence="2">The sequence shown here is derived from an EMBL/GenBank/DDBJ whole genome shotgun (WGS) entry which is preliminary data.</text>
</comment>
<reference evidence="2 3" key="1">
    <citation type="submission" date="2023-03" db="EMBL/GenBank/DDBJ databases">
        <title>WGS of Gossypium arboreum.</title>
        <authorList>
            <person name="Yu D."/>
        </authorList>
    </citation>
    <scope>NUCLEOTIDE SEQUENCE [LARGE SCALE GENOMIC DNA]</scope>
    <source>
        <tissue evidence="2">Leaf</tissue>
    </source>
</reference>
<gene>
    <name evidence="2" type="ORF">PVK06_039660</name>
</gene>
<dbReference type="Proteomes" id="UP001358586">
    <property type="component" value="Chromosome 11"/>
</dbReference>
<name>A0ABR0N412_GOSAR</name>
<evidence type="ECO:0000313" key="2">
    <source>
        <dbReference type="EMBL" id="KAK5785110.1"/>
    </source>
</evidence>
<dbReference type="PANTHER" id="PTHR48258">
    <property type="entry name" value="DUF4218 DOMAIN-CONTAINING PROTEIN-RELATED"/>
    <property type="match status" value="1"/>
</dbReference>
<dbReference type="Pfam" id="PF13960">
    <property type="entry name" value="DUF4218"/>
    <property type="match status" value="1"/>
</dbReference>
<feature type="domain" description="DUF4218" evidence="1">
    <location>
        <begin position="138"/>
        <end position="250"/>
    </location>
</feature>